<evidence type="ECO:0000313" key="3">
    <source>
        <dbReference type="Proteomes" id="UP000564573"/>
    </source>
</evidence>
<accession>A0A839XV24</accession>
<dbReference type="Proteomes" id="UP000564573">
    <property type="component" value="Unassembled WGS sequence"/>
</dbReference>
<feature type="region of interest" description="Disordered" evidence="1">
    <location>
        <begin position="58"/>
        <end position="78"/>
    </location>
</feature>
<proteinExistence type="predicted"/>
<gene>
    <name evidence="2" type="ORF">FB384_004858</name>
</gene>
<dbReference type="EMBL" id="JACIBS010000008">
    <property type="protein sequence ID" value="MBB3665899.1"/>
    <property type="molecule type" value="Genomic_DNA"/>
</dbReference>
<dbReference type="AlphaFoldDB" id="A0A839XV24"/>
<evidence type="ECO:0000313" key="2">
    <source>
        <dbReference type="EMBL" id="MBB3665899.1"/>
    </source>
</evidence>
<protein>
    <submittedName>
        <fullName evidence="2">Uncharacterized protein</fullName>
    </submittedName>
</protein>
<sequence>MCPPSGSTAGPHAGRCAGARLPNAWVTTAAPHLSMRFRVPPVNAAGDGSDVAVFPAQDGIGRHSTAGPRPGCESRVKHRGATGAFGGVAITRAVRVGT</sequence>
<name>A0A839XV24_9PSEU</name>
<comment type="caution">
    <text evidence="2">The sequence shown here is derived from an EMBL/GenBank/DDBJ whole genome shotgun (WGS) entry which is preliminary data.</text>
</comment>
<keyword evidence="3" id="KW-1185">Reference proteome</keyword>
<organism evidence="2 3">
    <name type="scientific">Prauserella sediminis</name>
    <dbReference type="NCBI Taxonomy" id="577680"/>
    <lineage>
        <taxon>Bacteria</taxon>
        <taxon>Bacillati</taxon>
        <taxon>Actinomycetota</taxon>
        <taxon>Actinomycetes</taxon>
        <taxon>Pseudonocardiales</taxon>
        <taxon>Pseudonocardiaceae</taxon>
        <taxon>Prauserella</taxon>
        <taxon>Prauserella salsuginis group</taxon>
    </lineage>
</organism>
<evidence type="ECO:0000256" key="1">
    <source>
        <dbReference type="SAM" id="MobiDB-lite"/>
    </source>
</evidence>
<reference evidence="2 3" key="1">
    <citation type="submission" date="2020-08" db="EMBL/GenBank/DDBJ databases">
        <title>Sequencing the genomes of 1000 actinobacteria strains.</title>
        <authorList>
            <person name="Klenk H.-P."/>
        </authorList>
    </citation>
    <scope>NUCLEOTIDE SEQUENCE [LARGE SCALE GENOMIC DNA]</scope>
    <source>
        <strain evidence="2 3">DSM 45267</strain>
    </source>
</reference>